<sequence>MINRDAFIRIAISFQGADMKSFLPLLSLSCAFAAQGQIYYSEKVGVNDLGRAFDPSMHQLKDACLQGTPTQHTEFSGSMDYLQRADQTLIKRRTFGEVHGGVNLFIIAGSVSSSMTHRNATDQNTLTSQLHLKFEEGYSTLENRQVKTDVNLRDCGSHFVYQVNYGRDLFINTRLHFRTEEDYKRFVTQTKTRLLFFKKTKTKVKEFEKYAENAVFNVDINSNGPLPAKLQQLLNEQPTYCRGSDMTPCLQTLEKLVNYSFDPDGLQFDLTELTKVPRSFVVKSYQESGHFSAHNWQPVVSNTMHDVTWHRAEQRYGEAVRRVARFRAFLAVASEAEKPALEAQLEAAQIALDDAQRLRKNCIESPWMSQCGQ</sequence>
<dbReference type="AlphaFoldDB" id="A0A8T0C1X7"/>
<accession>A0A8T0C1X7</accession>
<evidence type="ECO:0008006" key="3">
    <source>
        <dbReference type="Google" id="ProtNLM"/>
    </source>
</evidence>
<evidence type="ECO:0000313" key="2">
    <source>
        <dbReference type="Proteomes" id="UP000016480"/>
    </source>
</evidence>
<reference evidence="1 2" key="1">
    <citation type="journal article" date="2012" name="J. Bacteriol.">
        <title>Genome sequence of the cycloprodigiosin-producing bacterial strain Pseudoalteromonas rubra ATCC 29570(T).</title>
        <authorList>
            <person name="Xie B.B."/>
            <person name="Shu Y.L."/>
            <person name="Qin Q.L."/>
            <person name="Rong J.C."/>
            <person name="Zhang X.Y."/>
            <person name="Chen X.L."/>
            <person name="Zhou B.C."/>
            <person name="Zhang Y.Z."/>
        </authorList>
    </citation>
    <scope>NUCLEOTIDE SEQUENCE [LARGE SCALE GENOMIC DNA]</scope>
    <source>
        <strain evidence="1 2">DSM 6842</strain>
    </source>
</reference>
<dbReference type="EMBL" id="AHCD03000044">
    <property type="protein sequence ID" value="KAF7781327.1"/>
    <property type="molecule type" value="Genomic_DNA"/>
</dbReference>
<protein>
    <recommendedName>
        <fullName evidence="3">MACPF domain-containing protein</fullName>
    </recommendedName>
</protein>
<organism evidence="1 2">
    <name type="scientific">Pseudoalteromonas rubra</name>
    <dbReference type="NCBI Taxonomy" id="43658"/>
    <lineage>
        <taxon>Bacteria</taxon>
        <taxon>Pseudomonadati</taxon>
        <taxon>Pseudomonadota</taxon>
        <taxon>Gammaproteobacteria</taxon>
        <taxon>Alteromonadales</taxon>
        <taxon>Pseudoalteromonadaceae</taxon>
        <taxon>Pseudoalteromonas</taxon>
    </lineage>
</organism>
<dbReference type="Proteomes" id="UP000016480">
    <property type="component" value="Unassembled WGS sequence"/>
</dbReference>
<comment type="caution">
    <text evidence="1">The sequence shown here is derived from an EMBL/GenBank/DDBJ whole genome shotgun (WGS) entry which is preliminary data.</text>
</comment>
<evidence type="ECO:0000313" key="1">
    <source>
        <dbReference type="EMBL" id="KAF7781327.1"/>
    </source>
</evidence>
<gene>
    <name evidence="1" type="ORF">PRUB_b0510</name>
</gene>
<proteinExistence type="predicted"/>
<name>A0A8T0C1X7_9GAMM</name>